<dbReference type="EMBL" id="LR797308">
    <property type="protein sequence ID" value="CAB4201941.1"/>
    <property type="molecule type" value="Genomic_DNA"/>
</dbReference>
<keyword evidence="1" id="KW-0472">Membrane</keyword>
<evidence type="ECO:0000256" key="1">
    <source>
        <dbReference type="SAM" id="Phobius"/>
    </source>
</evidence>
<accession>A0A6J5RU71</accession>
<keyword evidence="1" id="KW-1133">Transmembrane helix</keyword>
<proteinExistence type="predicted"/>
<evidence type="ECO:0000313" key="2">
    <source>
        <dbReference type="EMBL" id="CAB4201941.1"/>
    </source>
</evidence>
<feature type="transmembrane region" description="Helical" evidence="1">
    <location>
        <begin position="12"/>
        <end position="31"/>
    </location>
</feature>
<name>A0A6J5RU71_9CAUD</name>
<gene>
    <name evidence="2" type="ORF">UFOVP1361_6</name>
</gene>
<protein>
    <submittedName>
        <fullName evidence="2">Uncharacterized protein</fullName>
    </submittedName>
</protein>
<keyword evidence="1" id="KW-0812">Transmembrane</keyword>
<organism evidence="2">
    <name type="scientific">uncultured Caudovirales phage</name>
    <dbReference type="NCBI Taxonomy" id="2100421"/>
    <lineage>
        <taxon>Viruses</taxon>
        <taxon>Duplodnaviria</taxon>
        <taxon>Heunggongvirae</taxon>
        <taxon>Uroviricota</taxon>
        <taxon>Caudoviricetes</taxon>
        <taxon>Peduoviridae</taxon>
        <taxon>Maltschvirus</taxon>
        <taxon>Maltschvirus maltsch</taxon>
    </lineage>
</organism>
<sequence length="61" mass="7091">MLYDFFKLMFHVLFVILIIWAIISLSMFFIVKYIQINELTVVCDNYDDGFTSCALSEGEGI</sequence>
<reference evidence="2" key="1">
    <citation type="submission" date="2020-05" db="EMBL/GenBank/DDBJ databases">
        <authorList>
            <person name="Chiriac C."/>
            <person name="Salcher M."/>
            <person name="Ghai R."/>
            <person name="Kavagutti S V."/>
        </authorList>
    </citation>
    <scope>NUCLEOTIDE SEQUENCE</scope>
</reference>